<dbReference type="PROSITE" id="PS51456">
    <property type="entry name" value="MYOSIN_MOTOR"/>
    <property type="match status" value="1"/>
</dbReference>
<evidence type="ECO:0000256" key="6">
    <source>
        <dbReference type="ARBA" id="ARBA00022840"/>
    </source>
</evidence>
<proteinExistence type="inferred from homology"/>
<evidence type="ECO:0000256" key="4">
    <source>
        <dbReference type="ARBA" id="ARBA00022737"/>
    </source>
</evidence>
<keyword evidence="9" id="KW-0206">Cytoskeleton</keyword>
<comment type="caution">
    <text evidence="14">The sequence shown here is derived from an EMBL/GenBank/DDBJ whole genome shotgun (WGS) entry which is preliminary data.</text>
</comment>
<evidence type="ECO:0000256" key="3">
    <source>
        <dbReference type="ARBA" id="ARBA00022490"/>
    </source>
</evidence>
<evidence type="ECO:0000256" key="5">
    <source>
        <dbReference type="ARBA" id="ARBA00022741"/>
    </source>
</evidence>
<feature type="compositionally biased region" description="Low complexity" evidence="12">
    <location>
        <begin position="598"/>
        <end position="627"/>
    </location>
</feature>
<dbReference type="SMART" id="SM00242">
    <property type="entry name" value="MYSc"/>
    <property type="match status" value="1"/>
</dbReference>
<dbReference type="Gene3D" id="1.20.58.530">
    <property type="match status" value="1"/>
</dbReference>
<evidence type="ECO:0000259" key="13">
    <source>
        <dbReference type="PROSITE" id="PS51456"/>
    </source>
</evidence>
<evidence type="ECO:0000313" key="14">
    <source>
        <dbReference type="EMBL" id="KAK2179918.1"/>
    </source>
</evidence>
<comment type="caution">
    <text evidence="11">Lacks conserved residue(s) required for the propagation of feature annotation.</text>
</comment>
<dbReference type="AlphaFoldDB" id="A0AAD9NTB4"/>
<feature type="region of interest" description="Disordered" evidence="12">
    <location>
        <begin position="582"/>
        <end position="643"/>
    </location>
</feature>
<keyword evidence="3" id="KW-0963">Cytoplasm</keyword>
<dbReference type="PRINTS" id="PR00193">
    <property type="entry name" value="MYOSINHEAVY"/>
</dbReference>
<dbReference type="PANTHER" id="PTHR46256:SF3">
    <property type="entry name" value="MYOSIN MOTOR DOMAIN-CONTAINING PROTEIN"/>
    <property type="match status" value="1"/>
</dbReference>
<dbReference type="Pfam" id="PF00063">
    <property type="entry name" value="Myosin_head"/>
    <property type="match status" value="1"/>
</dbReference>
<dbReference type="GO" id="GO:0003779">
    <property type="term" value="F:actin binding"/>
    <property type="evidence" value="ECO:0007669"/>
    <property type="project" value="UniProtKB-KW"/>
</dbReference>
<dbReference type="EMBL" id="JAODUO010000465">
    <property type="protein sequence ID" value="KAK2179918.1"/>
    <property type="molecule type" value="Genomic_DNA"/>
</dbReference>
<feature type="domain" description="Myosin motor" evidence="13">
    <location>
        <begin position="1"/>
        <end position="495"/>
    </location>
</feature>
<keyword evidence="15" id="KW-1185">Reference proteome</keyword>
<keyword evidence="8" id="KW-0505">Motor protein</keyword>
<organism evidence="14 15">
    <name type="scientific">Ridgeia piscesae</name>
    <name type="common">Tubeworm</name>
    <dbReference type="NCBI Taxonomy" id="27915"/>
    <lineage>
        <taxon>Eukaryota</taxon>
        <taxon>Metazoa</taxon>
        <taxon>Spiralia</taxon>
        <taxon>Lophotrochozoa</taxon>
        <taxon>Annelida</taxon>
        <taxon>Polychaeta</taxon>
        <taxon>Sedentaria</taxon>
        <taxon>Canalipalpata</taxon>
        <taxon>Sabellida</taxon>
        <taxon>Siboglinidae</taxon>
        <taxon>Ridgeia</taxon>
    </lineage>
</organism>
<evidence type="ECO:0000256" key="2">
    <source>
        <dbReference type="ARBA" id="ARBA00004316"/>
    </source>
</evidence>
<reference evidence="14" key="1">
    <citation type="journal article" date="2023" name="Mol. Biol. Evol.">
        <title>Third-Generation Sequencing Reveals the Adaptive Role of the Epigenome in Three Deep-Sea Polychaetes.</title>
        <authorList>
            <person name="Perez M."/>
            <person name="Aroh O."/>
            <person name="Sun Y."/>
            <person name="Lan Y."/>
            <person name="Juniper S.K."/>
            <person name="Young C.R."/>
            <person name="Angers B."/>
            <person name="Qian P.Y."/>
        </authorList>
    </citation>
    <scope>NUCLEOTIDE SEQUENCE</scope>
    <source>
        <strain evidence="14">R07B-5</strain>
    </source>
</reference>
<keyword evidence="4" id="KW-0677">Repeat</keyword>
<keyword evidence="5" id="KW-0547">Nucleotide-binding</keyword>
<dbReference type="Gene3D" id="3.40.850.10">
    <property type="entry name" value="Kinesin motor domain"/>
    <property type="match status" value="1"/>
</dbReference>
<protein>
    <recommendedName>
        <fullName evidence="13">Myosin motor domain-containing protein</fullName>
    </recommendedName>
</protein>
<feature type="region of interest" description="Actin-binding" evidence="11">
    <location>
        <begin position="376"/>
        <end position="398"/>
    </location>
</feature>
<accession>A0AAD9NTB4</accession>
<keyword evidence="7 11" id="KW-0518">Myosin</keyword>
<dbReference type="Gene3D" id="1.20.5.4820">
    <property type="match status" value="1"/>
</dbReference>
<dbReference type="Proteomes" id="UP001209878">
    <property type="component" value="Unassembled WGS sequence"/>
</dbReference>
<dbReference type="PROSITE" id="PS50096">
    <property type="entry name" value="IQ"/>
    <property type="match status" value="1"/>
</dbReference>
<dbReference type="InterPro" id="IPR001609">
    <property type="entry name" value="Myosin_head_motor_dom-like"/>
</dbReference>
<dbReference type="SUPFAM" id="SSF52540">
    <property type="entry name" value="P-loop containing nucleoside triphosphate hydrolases"/>
    <property type="match status" value="1"/>
</dbReference>
<evidence type="ECO:0000256" key="1">
    <source>
        <dbReference type="ARBA" id="ARBA00004245"/>
    </source>
</evidence>
<keyword evidence="11" id="KW-0009">Actin-binding</keyword>
<sequence length="759" mass="85798">MDIVGFSAEVTGRGMDIVGFSAEDVDGILTMLAAILHISDIFFETDDETDGVCIPNEDPLEMAALLLAVPDEMLATALISKVTHLRGEEIVTLKDLVAANEGRDALVKTLYSRLFGWIVRQINVMLQPDTRRHITGPSIGILDMAGFENFEKNSFEQLCINATNEQLQYYFNQQVFQWEMDEYKREGVKAKDIKYTDNRPLVDLFLENPIGVFSLLDEESRFPKANDLTLLEKLSKNLTKKQLFQRPKGNAPFFTINHYAGPVTYDVRGFLEKNRDTLSWNLLSLMKESDSQFMSDLFHASITDTGSLYFNSNQPKRSRQSILLCKAPELSKSGAGAKSLSKQAGRKVKARAHQTQGTPIYENAVRTQGAKFKNSLTDLMGKLLDAGPHFVRCIKPNTEKHPELFQVKQVQQQLKYTGVMETIRIRRQGYATRLPFEVFFSRYRFIAFRIVDKVDPSVANCTKIMKRAGLEDFQIGKSKIFLKYYHMERLNLVLDKNLWSVIKCQSVARGYIDRRRVRWLHKASMQDKIDLRAFLGHVTRDMDELYRSLSHQESHDKTRHDAMIQEAMMNKAHQAQQAQVALRNGQNHASPMTHAPRMSHAPPMSQSPMSHAPPMSHPPMSHAHPMSRAPPVSAKPSTTPDDEYLQRKPKKLIYQATPILLGNPVTGNPNPINPNQGAANSQAAYVEYATSPVGQPEWNAPSPRGDLPLGDPRQMPDSGQYGQWHAPPGEYPTFDQRAPPFTAPRPGMRRSHMSPPSHE</sequence>
<keyword evidence="10" id="KW-0966">Cell projection</keyword>
<comment type="subcellular location">
    <subcellularLocation>
        <location evidence="2">Cell projection</location>
    </subcellularLocation>
    <subcellularLocation>
        <location evidence="1">Cytoplasm</location>
        <location evidence="1">Cytoskeleton</location>
    </subcellularLocation>
</comment>
<gene>
    <name evidence="14" type="ORF">NP493_466g01013</name>
</gene>
<evidence type="ECO:0000256" key="7">
    <source>
        <dbReference type="ARBA" id="ARBA00023123"/>
    </source>
</evidence>
<evidence type="ECO:0000256" key="11">
    <source>
        <dbReference type="PROSITE-ProRule" id="PRU00782"/>
    </source>
</evidence>
<dbReference type="InterPro" id="IPR052409">
    <property type="entry name" value="Myosin-III_kinase_activity"/>
</dbReference>
<evidence type="ECO:0000256" key="12">
    <source>
        <dbReference type="SAM" id="MobiDB-lite"/>
    </source>
</evidence>
<dbReference type="GO" id="GO:0042995">
    <property type="term" value="C:cell projection"/>
    <property type="evidence" value="ECO:0007669"/>
    <property type="project" value="UniProtKB-SubCell"/>
</dbReference>
<name>A0AAD9NTB4_RIDPI</name>
<dbReference type="GO" id="GO:0005524">
    <property type="term" value="F:ATP binding"/>
    <property type="evidence" value="ECO:0007669"/>
    <property type="project" value="UniProtKB-KW"/>
</dbReference>
<feature type="region of interest" description="Disordered" evidence="12">
    <location>
        <begin position="693"/>
        <end position="759"/>
    </location>
</feature>
<keyword evidence="6" id="KW-0067">ATP-binding</keyword>
<evidence type="ECO:0000256" key="9">
    <source>
        <dbReference type="ARBA" id="ARBA00023212"/>
    </source>
</evidence>
<comment type="similarity">
    <text evidence="11">Belongs to the TRAFAC class myosin-kinesin ATPase superfamily. Myosin family.</text>
</comment>
<dbReference type="InterPro" id="IPR027417">
    <property type="entry name" value="P-loop_NTPase"/>
</dbReference>
<evidence type="ECO:0000313" key="15">
    <source>
        <dbReference type="Proteomes" id="UP001209878"/>
    </source>
</evidence>
<dbReference type="Gene3D" id="1.20.120.720">
    <property type="entry name" value="Myosin VI head, motor domain, U50 subdomain"/>
    <property type="match status" value="1"/>
</dbReference>
<dbReference type="InterPro" id="IPR036961">
    <property type="entry name" value="Kinesin_motor_dom_sf"/>
</dbReference>
<dbReference type="GO" id="GO:0000146">
    <property type="term" value="F:microfilament motor activity"/>
    <property type="evidence" value="ECO:0007669"/>
    <property type="project" value="TreeGrafter"/>
</dbReference>
<dbReference type="PANTHER" id="PTHR46256">
    <property type="entry name" value="AGAP011099-PA"/>
    <property type="match status" value="1"/>
</dbReference>
<dbReference type="GO" id="GO:0004674">
    <property type="term" value="F:protein serine/threonine kinase activity"/>
    <property type="evidence" value="ECO:0007669"/>
    <property type="project" value="TreeGrafter"/>
</dbReference>
<evidence type="ECO:0000256" key="10">
    <source>
        <dbReference type="ARBA" id="ARBA00023273"/>
    </source>
</evidence>
<dbReference type="GO" id="GO:0016459">
    <property type="term" value="C:myosin complex"/>
    <property type="evidence" value="ECO:0007669"/>
    <property type="project" value="UniProtKB-KW"/>
</dbReference>
<dbReference type="GO" id="GO:0030832">
    <property type="term" value="P:regulation of actin filament length"/>
    <property type="evidence" value="ECO:0007669"/>
    <property type="project" value="TreeGrafter"/>
</dbReference>
<evidence type="ECO:0000256" key="8">
    <source>
        <dbReference type="ARBA" id="ARBA00023175"/>
    </source>
</evidence>